<feature type="chain" id="PRO_5046912634" evidence="1">
    <location>
        <begin position="22"/>
        <end position="382"/>
    </location>
</feature>
<feature type="domain" description="Outer membrane protein beta-barrel" evidence="2">
    <location>
        <begin position="190"/>
        <end position="361"/>
    </location>
</feature>
<protein>
    <submittedName>
        <fullName evidence="3">Porin family protein</fullName>
    </submittedName>
</protein>
<feature type="signal peptide" evidence="1">
    <location>
        <begin position="1"/>
        <end position="21"/>
    </location>
</feature>
<dbReference type="EMBL" id="JBHUIM010000001">
    <property type="protein sequence ID" value="MFD2246762.1"/>
    <property type="molecule type" value="Genomic_DNA"/>
</dbReference>
<evidence type="ECO:0000313" key="3">
    <source>
        <dbReference type="EMBL" id="MFD2246762.1"/>
    </source>
</evidence>
<reference evidence="4" key="1">
    <citation type="journal article" date="2019" name="Int. J. Syst. Evol. Microbiol.">
        <title>The Global Catalogue of Microorganisms (GCM) 10K type strain sequencing project: providing services to taxonomists for standard genome sequencing and annotation.</title>
        <authorList>
            <consortium name="The Broad Institute Genomics Platform"/>
            <consortium name="The Broad Institute Genome Sequencing Center for Infectious Disease"/>
            <person name="Wu L."/>
            <person name="Ma J."/>
        </authorList>
    </citation>
    <scope>NUCLEOTIDE SEQUENCE [LARGE SCALE GENOMIC DNA]</scope>
    <source>
        <strain evidence="4">CGMCC 4.1782</strain>
    </source>
</reference>
<proteinExistence type="predicted"/>
<comment type="caution">
    <text evidence="3">The sequence shown here is derived from an EMBL/GenBank/DDBJ whole genome shotgun (WGS) entry which is preliminary data.</text>
</comment>
<dbReference type="Proteomes" id="UP001597374">
    <property type="component" value="Unassembled WGS sequence"/>
</dbReference>
<evidence type="ECO:0000313" key="4">
    <source>
        <dbReference type="Proteomes" id="UP001597374"/>
    </source>
</evidence>
<accession>A0ABW5CWH3</accession>
<keyword evidence="4" id="KW-1185">Reference proteome</keyword>
<organism evidence="3 4">
    <name type="scientific">Pontibacter ruber</name>
    <dbReference type="NCBI Taxonomy" id="1343895"/>
    <lineage>
        <taxon>Bacteria</taxon>
        <taxon>Pseudomonadati</taxon>
        <taxon>Bacteroidota</taxon>
        <taxon>Cytophagia</taxon>
        <taxon>Cytophagales</taxon>
        <taxon>Hymenobacteraceae</taxon>
        <taxon>Pontibacter</taxon>
    </lineage>
</organism>
<gene>
    <name evidence="3" type="ORF">ACFSKP_10890</name>
</gene>
<dbReference type="InterPro" id="IPR011250">
    <property type="entry name" value="OMP/PagP_B-barrel"/>
</dbReference>
<evidence type="ECO:0000259" key="2">
    <source>
        <dbReference type="Pfam" id="PF13568"/>
    </source>
</evidence>
<dbReference type="RefSeq" id="WP_250428540.1">
    <property type="nucleotide sequence ID" value="NZ_JALPRR010000001.1"/>
</dbReference>
<evidence type="ECO:0000256" key="1">
    <source>
        <dbReference type="SAM" id="SignalP"/>
    </source>
</evidence>
<dbReference type="InterPro" id="IPR025665">
    <property type="entry name" value="Beta-barrel_OMP_2"/>
</dbReference>
<keyword evidence="1" id="KW-0732">Signal</keyword>
<sequence>MNPLRYTFLCLLLMSFATVQAQKQQRAYLITAASDTLRGELLKEKPSDMLKKVMFGKEGVFKTYTTTEAKGYGIEDGLRFEAKEVLVDERKQTVFLQVLVDGPVKLYYAKDLHPAIKYFVQKQQEPVMPLHQSYYTGTLSTLLTDCEGIKRQKYKYASFSLSNLVNSYNNCHYAGQKSEVLIKPAKVMTSWGVRAAVHTSRLRYVDEAEAPENHTFDAEPGATAGIFVNIGVAGKRLSLQPELLYTTRTAESTYRYTSKVALDYESHIQLQARYLQVPVLLKYKLSTRKLQPYVNAGLNYGLALSKDFKKTVTYETGHTSTTEMTLDNYTLGYVAGAGLQHQLSKRNAVSLELRFTRDLANSNHVFKKIHFDTWQIAGGFTF</sequence>
<dbReference type="SUPFAM" id="SSF56925">
    <property type="entry name" value="OMPA-like"/>
    <property type="match status" value="1"/>
</dbReference>
<dbReference type="Pfam" id="PF13568">
    <property type="entry name" value="OMP_b-brl_2"/>
    <property type="match status" value="1"/>
</dbReference>
<name>A0ABW5CWH3_9BACT</name>
<dbReference type="Gene3D" id="2.40.160.20">
    <property type="match status" value="1"/>
</dbReference>